<proteinExistence type="predicted"/>
<dbReference type="EMBL" id="JARBJD010000232">
    <property type="protein sequence ID" value="KAK2946265.1"/>
    <property type="molecule type" value="Genomic_DNA"/>
</dbReference>
<comment type="caution">
    <text evidence="1">The sequence shown here is derived from an EMBL/GenBank/DDBJ whole genome shotgun (WGS) entry which is preliminary data.</text>
</comment>
<accession>A0ABQ9X3B8</accession>
<sequence length="705" mass="75738">MTSANNRACVYVHAPHDVTMTECSFKDIGGRLSRAVTVEITTKGEASLTLSLCSFVNCTGTVFGAALYHQGNSLSIDKCFFKKITATDDSSCGGAVYVCHTTTPSITNSVFMDCSANLKSGLGGALCVEHHNLSMESVQFRGNSAPNGSDVYLDDGSEYPTEVKKDISDCHTDDYTTSVVFYHYGVKTGIIQQFKTATTITSLQLNMPANVVGGTIQVETQHPMKGKMLLLLDNTGAYNPISESSSPPAACRVVVVNFPTLSTTGASEVLSFGDKERLQFRSNYTLIAASIPAALIDITPLSIDISVDPSFVCSFKAEQTDKLGEVLVSLEGYKLSVGEYTIHFEGSPSLSLTVSFDDDQAGLENQTSSPVSVGPGGEHTQFSLGETYKVDNITFKGQPVMLGSLGFSLIVPPFPTPFVIKVDKTIADDEKCQDKESVCKSFDSAFETATKMRMKSIEMILMLSDTISKPFSISDDSEMVLKQGGLVRPSLIVPSTFSSSSLVVLSVSKSSLKLTDVDALIHSSSLDLKLVRVSSGSFEFRNGVIKYTPHLTTNSKIGNADTDLCSWTTGTIELVNSTAVLKSCNLTNLAQGAIMQSGGNVTLRDVYFKSNGPTNKEFPSARRNVMCSSDGTLFVGYLREDDGNHDLPGFGISSDGCEVSGTATTMSIVFLDTSESQITHNKKTRNFELDLVGRGFLLQKPLLLS</sequence>
<protein>
    <recommendedName>
        <fullName evidence="3">Right handed beta helix domain-containing protein</fullName>
    </recommendedName>
</protein>
<organism evidence="1 2">
    <name type="scientific">Blattamonas nauphoetae</name>
    <dbReference type="NCBI Taxonomy" id="2049346"/>
    <lineage>
        <taxon>Eukaryota</taxon>
        <taxon>Metamonada</taxon>
        <taxon>Preaxostyla</taxon>
        <taxon>Oxymonadida</taxon>
        <taxon>Blattamonas</taxon>
    </lineage>
</organism>
<reference evidence="1 2" key="1">
    <citation type="journal article" date="2022" name="bioRxiv">
        <title>Genomics of Preaxostyla Flagellates Illuminates Evolutionary Transitions and the Path Towards Mitochondrial Loss.</title>
        <authorList>
            <person name="Novak L.V.F."/>
            <person name="Treitli S.C."/>
            <person name="Pyrih J."/>
            <person name="Halakuc P."/>
            <person name="Pipaliya S.V."/>
            <person name="Vacek V."/>
            <person name="Brzon O."/>
            <person name="Soukal P."/>
            <person name="Eme L."/>
            <person name="Dacks J.B."/>
            <person name="Karnkowska A."/>
            <person name="Elias M."/>
            <person name="Hampl V."/>
        </authorList>
    </citation>
    <scope>NUCLEOTIDE SEQUENCE [LARGE SCALE GENOMIC DNA]</scope>
    <source>
        <strain evidence="1">NAU3</strain>
        <tissue evidence="1">Gut</tissue>
    </source>
</reference>
<dbReference type="SUPFAM" id="SSF51126">
    <property type="entry name" value="Pectin lyase-like"/>
    <property type="match status" value="1"/>
</dbReference>
<evidence type="ECO:0000313" key="2">
    <source>
        <dbReference type="Proteomes" id="UP001281761"/>
    </source>
</evidence>
<gene>
    <name evidence="1" type="ORF">BLNAU_18786</name>
</gene>
<dbReference type="InterPro" id="IPR011050">
    <property type="entry name" value="Pectin_lyase_fold/virulence"/>
</dbReference>
<dbReference type="Proteomes" id="UP001281761">
    <property type="component" value="Unassembled WGS sequence"/>
</dbReference>
<name>A0ABQ9X3B8_9EUKA</name>
<evidence type="ECO:0008006" key="3">
    <source>
        <dbReference type="Google" id="ProtNLM"/>
    </source>
</evidence>
<keyword evidence="2" id="KW-1185">Reference proteome</keyword>
<evidence type="ECO:0000313" key="1">
    <source>
        <dbReference type="EMBL" id="KAK2946265.1"/>
    </source>
</evidence>